<name>A0A1R1PS00_ZANCU</name>
<dbReference type="PANTHER" id="PTHR15608">
    <property type="entry name" value="SPLICING FACTOR U2AF-ASSOCIATED PROTEIN 2"/>
    <property type="match status" value="1"/>
</dbReference>
<reference evidence="3" key="1">
    <citation type="submission" date="2017-01" db="EMBL/GenBank/DDBJ databases">
        <authorList>
            <person name="Wang Y."/>
            <person name="White M."/>
            <person name="Kvist S."/>
            <person name="Moncalvo J.-M."/>
        </authorList>
    </citation>
    <scope>NUCLEOTIDE SEQUENCE [LARGE SCALE GENOMIC DNA]</scope>
    <source>
        <strain evidence="3">COL-18-3</strain>
    </source>
</reference>
<dbReference type="InterPro" id="IPR034393">
    <property type="entry name" value="TatSF1-like"/>
</dbReference>
<protein>
    <submittedName>
        <fullName evidence="2">Splicing factor U2AF-associated protein 2</fullName>
    </submittedName>
</protein>
<evidence type="ECO:0000313" key="3">
    <source>
        <dbReference type="Proteomes" id="UP000188320"/>
    </source>
</evidence>
<keyword evidence="3" id="KW-1185">Reference proteome</keyword>
<dbReference type="GO" id="GO:0003723">
    <property type="term" value="F:RNA binding"/>
    <property type="evidence" value="ECO:0007669"/>
    <property type="project" value="TreeGrafter"/>
</dbReference>
<accession>A0A1R1PS00</accession>
<dbReference type="GO" id="GO:0005684">
    <property type="term" value="C:U2-type spliceosomal complex"/>
    <property type="evidence" value="ECO:0007669"/>
    <property type="project" value="TreeGrafter"/>
</dbReference>
<dbReference type="Gene3D" id="3.30.70.330">
    <property type="match status" value="1"/>
</dbReference>
<proteinExistence type="predicted"/>
<dbReference type="PANTHER" id="PTHR15608:SF0">
    <property type="entry name" value="HIV TAT-SPECIFIC FACTOR 1"/>
    <property type="match status" value="1"/>
</dbReference>
<dbReference type="InterPro" id="IPR035979">
    <property type="entry name" value="RBD_domain_sf"/>
</dbReference>
<comment type="caution">
    <text evidence="2">The sequence shown here is derived from an EMBL/GenBank/DDBJ whole genome shotgun (WGS) entry which is preliminary data.</text>
</comment>
<dbReference type="GO" id="GO:0005686">
    <property type="term" value="C:U2 snRNP"/>
    <property type="evidence" value="ECO:0007669"/>
    <property type="project" value="TreeGrafter"/>
</dbReference>
<dbReference type="OrthoDB" id="10258585at2759"/>
<feature type="region of interest" description="Disordered" evidence="1">
    <location>
        <begin position="120"/>
        <end position="153"/>
    </location>
</feature>
<dbReference type="AlphaFoldDB" id="A0A1R1PS00"/>
<evidence type="ECO:0000313" key="2">
    <source>
        <dbReference type="EMBL" id="OMH83760.1"/>
    </source>
</evidence>
<gene>
    <name evidence="2" type="ORF">AX774_g2725</name>
</gene>
<dbReference type="EMBL" id="LSSK01000316">
    <property type="protein sequence ID" value="OMH83760.1"/>
    <property type="molecule type" value="Genomic_DNA"/>
</dbReference>
<evidence type="ECO:0000256" key="1">
    <source>
        <dbReference type="SAM" id="MobiDB-lite"/>
    </source>
</evidence>
<dbReference type="SUPFAM" id="SSF54928">
    <property type="entry name" value="RNA-binding domain, RBD"/>
    <property type="match status" value="1"/>
</dbReference>
<dbReference type="InterPro" id="IPR012677">
    <property type="entry name" value="Nucleotide-bd_a/b_plait_sf"/>
</dbReference>
<organism evidence="2 3">
    <name type="scientific">Zancudomyces culisetae</name>
    <name type="common">Gut fungus</name>
    <name type="synonym">Smittium culisetae</name>
    <dbReference type="NCBI Taxonomy" id="1213189"/>
    <lineage>
        <taxon>Eukaryota</taxon>
        <taxon>Fungi</taxon>
        <taxon>Fungi incertae sedis</taxon>
        <taxon>Zoopagomycota</taxon>
        <taxon>Kickxellomycotina</taxon>
        <taxon>Harpellomycetes</taxon>
        <taxon>Harpellales</taxon>
        <taxon>Legeriomycetaceae</taxon>
        <taxon>Zancudomyces</taxon>
    </lineage>
</organism>
<dbReference type="Proteomes" id="UP000188320">
    <property type="component" value="Unassembled WGS sequence"/>
</dbReference>
<sequence>MEKATFKEKPHGDNNLVKKSKVDPSLVKKRFQQLEKKHDWEDEISVVSEKYQRIVVLKGMFTQQEIKDDVTLLIDLKEDIREECEKVGEVTSIKILELLNGRFFAGRQIEATISTGKVKTKHDIPADNVTGTQDEGDPRSSKPTVKPSKEGEEAARLADYAKWLEG</sequence>